<dbReference type="GO" id="GO:0005737">
    <property type="term" value="C:cytoplasm"/>
    <property type="evidence" value="ECO:0007669"/>
    <property type="project" value="TreeGrafter"/>
</dbReference>
<dbReference type="SUPFAM" id="SSF47203">
    <property type="entry name" value="Acyl-CoA dehydrogenase C-terminal domain-like"/>
    <property type="match status" value="1"/>
</dbReference>
<dbReference type="InterPro" id="IPR037069">
    <property type="entry name" value="AcylCoA_DH/ox_N_sf"/>
</dbReference>
<evidence type="ECO:0000256" key="8">
    <source>
        <dbReference type="ARBA" id="ARBA00022827"/>
    </source>
</evidence>
<dbReference type="FunFam" id="1.20.140.10:FF:000009">
    <property type="entry name" value="Acyl-CoA dehydrogenase"/>
    <property type="match status" value="1"/>
</dbReference>
<dbReference type="InterPro" id="IPR050741">
    <property type="entry name" value="Acyl-CoA_dehydrogenase"/>
</dbReference>
<evidence type="ECO:0000256" key="4">
    <source>
        <dbReference type="ARBA" id="ARBA00012033"/>
    </source>
</evidence>
<keyword evidence="14" id="KW-0472">Membrane</keyword>
<evidence type="ECO:0000256" key="1">
    <source>
        <dbReference type="ARBA" id="ARBA00001974"/>
    </source>
</evidence>
<dbReference type="NCBIfam" id="NF007000">
    <property type="entry name" value="PRK09463.1"/>
    <property type="match status" value="1"/>
</dbReference>
<dbReference type="Pfam" id="PF02771">
    <property type="entry name" value="Acyl-CoA_dh_N"/>
    <property type="match status" value="1"/>
</dbReference>
<keyword evidence="14" id="KW-0812">Transmembrane</keyword>
<dbReference type="SUPFAM" id="SSF56645">
    <property type="entry name" value="Acyl-CoA dehydrogenase NM domain-like"/>
    <property type="match status" value="1"/>
</dbReference>
<name>A0A0N8TC71_9PSED</name>
<dbReference type="PATRIC" id="fig|251703.9.peg.5174"/>
<feature type="transmembrane region" description="Helical" evidence="14">
    <location>
        <begin position="74"/>
        <end position="94"/>
    </location>
</feature>
<dbReference type="CDD" id="cd00567">
    <property type="entry name" value="ACAD"/>
    <property type="match status" value="1"/>
</dbReference>
<evidence type="ECO:0000256" key="7">
    <source>
        <dbReference type="ARBA" id="ARBA00022630"/>
    </source>
</evidence>
<dbReference type="InterPro" id="IPR046373">
    <property type="entry name" value="Acyl-CoA_Oxase/DH_mid-dom_sf"/>
</dbReference>
<feature type="domain" description="Acyl-CoA dehydrogenase C-terminal bacterial-type" evidence="17">
    <location>
        <begin position="594"/>
        <end position="879"/>
    </location>
</feature>
<dbReference type="NCBIfam" id="NF009586">
    <property type="entry name" value="PRK13026.1"/>
    <property type="match status" value="1"/>
</dbReference>
<feature type="domain" description="Acyl-CoA dehydrogenase/oxidase N-terminal" evidence="16">
    <location>
        <begin position="214"/>
        <end position="313"/>
    </location>
</feature>
<evidence type="ECO:0000256" key="5">
    <source>
        <dbReference type="ARBA" id="ARBA00012040"/>
    </source>
</evidence>
<dbReference type="InterPro" id="IPR009100">
    <property type="entry name" value="AcylCoA_DH/oxidase_NM_dom_sf"/>
</dbReference>
<comment type="caution">
    <text evidence="18">The sequence shown here is derived from an EMBL/GenBank/DDBJ whole genome shotgun (WGS) entry which is preliminary data.</text>
</comment>
<dbReference type="FunFam" id="1.10.540.10:FF:000004">
    <property type="entry name" value="Acyl-CoA dehydrogenase"/>
    <property type="match status" value="1"/>
</dbReference>
<feature type="domain" description="Acyl-CoA dehydrogenase/oxidase C-terminal" evidence="15">
    <location>
        <begin position="440"/>
        <end position="585"/>
    </location>
</feature>
<protein>
    <recommendedName>
        <fullName evidence="6">Acyl-coenzyme A dehydrogenase</fullName>
        <ecNumber evidence="4">1.3.8.7</ecNumber>
        <ecNumber evidence="5">1.3.8.8</ecNumber>
    </recommendedName>
</protein>
<evidence type="ECO:0000256" key="13">
    <source>
        <dbReference type="ARBA" id="ARBA00049247"/>
    </source>
</evidence>
<evidence type="ECO:0000256" key="12">
    <source>
        <dbReference type="ARBA" id="ARBA00047882"/>
    </source>
</evidence>
<dbReference type="UniPathway" id="UPA00659"/>
<evidence type="ECO:0000256" key="2">
    <source>
        <dbReference type="ARBA" id="ARBA00005005"/>
    </source>
</evidence>
<feature type="transmembrane region" description="Helical" evidence="14">
    <location>
        <begin position="123"/>
        <end position="141"/>
    </location>
</feature>
<proteinExistence type="inferred from homology"/>
<comment type="similarity">
    <text evidence="3">Belongs to the acyl-CoA dehydrogenase family.</text>
</comment>
<dbReference type="GO" id="GO:0070991">
    <property type="term" value="F:medium-chain fatty acyl-CoA dehydrogenase activity"/>
    <property type="evidence" value="ECO:0007669"/>
    <property type="project" value="UniProtKB-EC"/>
</dbReference>
<evidence type="ECO:0000256" key="3">
    <source>
        <dbReference type="ARBA" id="ARBA00009347"/>
    </source>
</evidence>
<dbReference type="GO" id="GO:0033539">
    <property type="term" value="P:fatty acid beta-oxidation using acyl-CoA dehydrogenase"/>
    <property type="evidence" value="ECO:0007669"/>
    <property type="project" value="InterPro"/>
</dbReference>
<evidence type="ECO:0000256" key="9">
    <source>
        <dbReference type="ARBA" id="ARBA00022832"/>
    </source>
</evidence>
<dbReference type="EC" id="1.3.8.8" evidence="5"/>
<evidence type="ECO:0000259" key="15">
    <source>
        <dbReference type="Pfam" id="PF00441"/>
    </source>
</evidence>
<gene>
    <name evidence="18" type="ORF">ALO40_05583</name>
</gene>
<dbReference type="PANTHER" id="PTHR48083">
    <property type="entry name" value="MEDIUM-CHAIN SPECIFIC ACYL-COA DEHYDROGENASE, MITOCHONDRIAL-RELATED"/>
    <property type="match status" value="1"/>
</dbReference>
<dbReference type="InterPro" id="IPR015396">
    <property type="entry name" value="FadE_C"/>
</dbReference>
<evidence type="ECO:0000256" key="6">
    <source>
        <dbReference type="ARBA" id="ARBA00020144"/>
    </source>
</evidence>
<dbReference type="Gene3D" id="1.20.140.10">
    <property type="entry name" value="Butyryl-CoA Dehydrogenase, subunit A, domain 3"/>
    <property type="match status" value="1"/>
</dbReference>
<dbReference type="GO" id="GO:0050660">
    <property type="term" value="F:flavin adenine dinucleotide binding"/>
    <property type="evidence" value="ECO:0007669"/>
    <property type="project" value="InterPro"/>
</dbReference>
<dbReference type="InterPro" id="IPR009075">
    <property type="entry name" value="AcylCo_DH/oxidase_C"/>
</dbReference>
<dbReference type="EMBL" id="LJRR01000408">
    <property type="protein sequence ID" value="KPZ09977.1"/>
    <property type="molecule type" value="Genomic_DNA"/>
</dbReference>
<dbReference type="Gene3D" id="2.40.110.10">
    <property type="entry name" value="Butyryl-CoA Dehydrogenase, subunit A, domain 2"/>
    <property type="match status" value="1"/>
</dbReference>
<keyword evidence="8" id="KW-0274">FAD</keyword>
<comment type="catalytic activity">
    <reaction evidence="13">
        <text>a long-chain 2,3-saturated fatty acyl-CoA + oxidized [electron-transfer flavoprotein] + H(+) = a long-chain (2E)-enoyl-CoA + reduced [electron-transfer flavoprotein]</text>
        <dbReference type="Rhea" id="RHEA:17721"/>
        <dbReference type="Rhea" id="RHEA-COMP:10685"/>
        <dbReference type="Rhea" id="RHEA-COMP:10686"/>
        <dbReference type="ChEBI" id="CHEBI:15378"/>
        <dbReference type="ChEBI" id="CHEBI:57692"/>
        <dbReference type="ChEBI" id="CHEBI:58307"/>
        <dbReference type="ChEBI" id="CHEBI:83721"/>
        <dbReference type="ChEBI" id="CHEBI:83727"/>
        <dbReference type="EC" id="1.3.8.8"/>
    </reaction>
</comment>
<evidence type="ECO:0000256" key="10">
    <source>
        <dbReference type="ARBA" id="ARBA00023002"/>
    </source>
</evidence>
<dbReference type="Pfam" id="PF09317">
    <property type="entry name" value="ACDH_C"/>
    <property type="match status" value="1"/>
</dbReference>
<dbReference type="EC" id="1.3.8.7" evidence="4"/>
<organism evidence="18 19">
    <name type="scientific">Pseudomonas syringae pv. viburni</name>
    <dbReference type="NCBI Taxonomy" id="251703"/>
    <lineage>
        <taxon>Bacteria</taxon>
        <taxon>Pseudomonadati</taxon>
        <taxon>Pseudomonadota</taxon>
        <taxon>Gammaproteobacteria</taxon>
        <taxon>Pseudomonadales</taxon>
        <taxon>Pseudomonadaceae</taxon>
        <taxon>Pseudomonas</taxon>
    </lineage>
</organism>
<dbReference type="PANTHER" id="PTHR48083:SF18">
    <property type="entry name" value="ACYL-COENZYME A DEHYDROGENASE"/>
    <property type="match status" value="1"/>
</dbReference>
<dbReference type="Proteomes" id="UP000050317">
    <property type="component" value="Unassembled WGS sequence"/>
</dbReference>
<comment type="pathway">
    <text evidence="2">Lipid metabolism; fatty acid beta-oxidation.</text>
</comment>
<reference evidence="18 19" key="1">
    <citation type="submission" date="2015-09" db="EMBL/GenBank/DDBJ databases">
        <title>Genome announcement of multiple Pseudomonas syringae strains.</title>
        <authorList>
            <person name="Thakur S."/>
            <person name="Wang P.W."/>
            <person name="Gong Y."/>
            <person name="Weir B.S."/>
            <person name="Guttman D.S."/>
        </authorList>
    </citation>
    <scope>NUCLEOTIDE SEQUENCE [LARGE SCALE GENOMIC DNA]</scope>
    <source>
        <strain evidence="18 19">ICMP3963</strain>
    </source>
</reference>
<accession>A0A0N8TC71</accession>
<keyword evidence="14" id="KW-1133">Transmembrane helix</keyword>
<evidence type="ECO:0000256" key="11">
    <source>
        <dbReference type="ARBA" id="ARBA00023098"/>
    </source>
</evidence>
<dbReference type="InterPro" id="IPR013786">
    <property type="entry name" value="AcylCoA_DH/ox_N"/>
</dbReference>
<evidence type="ECO:0000313" key="19">
    <source>
        <dbReference type="Proteomes" id="UP000050317"/>
    </source>
</evidence>
<dbReference type="AlphaFoldDB" id="A0A0N8TC71"/>
<evidence type="ECO:0000259" key="16">
    <source>
        <dbReference type="Pfam" id="PF02771"/>
    </source>
</evidence>
<dbReference type="FunFam" id="2.40.110.10:FF:000010">
    <property type="entry name" value="Acyl-CoA dehydrogenase"/>
    <property type="match status" value="1"/>
</dbReference>
<comment type="cofactor">
    <cofactor evidence="1">
        <name>FAD</name>
        <dbReference type="ChEBI" id="CHEBI:57692"/>
    </cofactor>
</comment>
<keyword evidence="10" id="KW-0560">Oxidoreductase</keyword>
<comment type="catalytic activity">
    <reaction evidence="12">
        <text>a medium-chain 2,3-saturated fatty acyl-CoA + oxidized [electron-transfer flavoprotein] + H(+) = a medium-chain (2E)-enoyl-CoA + reduced [electron-transfer flavoprotein]</text>
        <dbReference type="Rhea" id="RHEA:14477"/>
        <dbReference type="Rhea" id="RHEA-COMP:10685"/>
        <dbReference type="Rhea" id="RHEA-COMP:10686"/>
        <dbReference type="ChEBI" id="CHEBI:15378"/>
        <dbReference type="ChEBI" id="CHEBI:57692"/>
        <dbReference type="ChEBI" id="CHEBI:58307"/>
        <dbReference type="ChEBI" id="CHEBI:83723"/>
        <dbReference type="ChEBI" id="CHEBI:83726"/>
        <dbReference type="EC" id="1.3.8.7"/>
    </reaction>
</comment>
<keyword evidence="9" id="KW-0276">Fatty acid metabolism</keyword>
<dbReference type="Gene3D" id="1.10.540.10">
    <property type="entry name" value="Acyl-CoA dehydrogenase/oxidase, N-terminal domain"/>
    <property type="match status" value="1"/>
</dbReference>
<evidence type="ECO:0000259" key="17">
    <source>
        <dbReference type="Pfam" id="PF09317"/>
    </source>
</evidence>
<dbReference type="InterPro" id="IPR036250">
    <property type="entry name" value="AcylCo_DH-like_C"/>
</dbReference>
<keyword evidence="7" id="KW-0285">Flavoprotein</keyword>
<evidence type="ECO:0000256" key="14">
    <source>
        <dbReference type="SAM" id="Phobius"/>
    </source>
</evidence>
<keyword evidence="11" id="KW-0443">Lipid metabolism</keyword>
<dbReference type="GO" id="GO:0004466">
    <property type="term" value="F:long-chain fatty acyl-CoA dehydrogenase activity"/>
    <property type="evidence" value="ECO:0007669"/>
    <property type="project" value="UniProtKB-EC"/>
</dbReference>
<dbReference type="Pfam" id="PF00441">
    <property type="entry name" value="Acyl-CoA_dh_1"/>
    <property type="match status" value="1"/>
</dbReference>
<sequence length="892" mass="97522">MQSALRTLLEFFRPQILSIAFPSQSLKINRPPVYPYTAPHTAATSSSTGGHYRCRLITAWRPVLDRCQGRSHHGGILMLLLWIVVLVVGIAWLAHRRTAPLPALGVVAVYLLAMGIFSHAPGWLLTVLWVMWLAVFVPLVLPDLRRKHFTAPMFSWFQKVLPPMSETERDAIDAGTVWWDGELFSGRPDWDKLLAYPKVQLTEEEQAFIDGPTEELCAMVSDWEIGQAMDLPPEAWAHMKTHGFFALIIPKEFGGKGFSAYAHSQVAMKLATRSGDLASTVMVPNSLGPAELLLHYGTDEQRNHYLPRLARGEDIPCFALTGPLAGSDAGAMPDTGIICKGQWQGEEVIGLRLTWEKRYITLGPVATLLGLAFKAYDPEHLLGEEEDLGISLALIPTETPGVEIGRRHLPLGAAFMNGPNSGKDVFVPLSYLIGGQPMLGKGWMMLMNCLSVGRSISLPAVGTGAAKYTSLVTGQYAKVREQFNVPLSAFEGIQEALARIGGNAWLMDSARMLTANAVDLGEKPSVLSAILKYHLTERGRECIGHAMDVHGGKGIIMGPNNYLGRNWQGAPIFITVEGANILSRNLMIFGQGAIRCHPFVLKEMALAGREDTQQALVEFDALLLKHIGFAVSNAASTLILNLGFGHFERAPGNALSQGYFRALNRQAAAFAMLADLSMMLLGGELKRRERLSARLGDVLSHMYLASAALKRYHDLGSPDHMSPLFRWAMEESLGHSERAMDEILGNFPNRVLGGLLRAVVFPFGRRHKGPSDKLDAEVAQVLGRAKGDPTLEELLAGCYRPQSAEDPVGALQHAIDLLSAAYPLHKKLQVALKSGQVKPTAGEHAIDAALRIGVLQVDEAQTLRTAEAARRKVIDVDDFDKEELTLAAGKIR</sequence>
<evidence type="ECO:0000313" key="18">
    <source>
        <dbReference type="EMBL" id="KPZ09977.1"/>
    </source>
</evidence>
<feature type="transmembrane region" description="Helical" evidence="14">
    <location>
        <begin position="101"/>
        <end position="117"/>
    </location>
</feature>